<name>A0ABR1EV71_NECAM</name>
<accession>A0ABR1EV71</accession>
<evidence type="ECO:0000313" key="1">
    <source>
        <dbReference type="EMBL" id="KAK6766536.1"/>
    </source>
</evidence>
<proteinExistence type="predicted"/>
<reference evidence="1 2" key="1">
    <citation type="submission" date="2023-08" db="EMBL/GenBank/DDBJ databases">
        <title>A Necator americanus chromosomal reference genome.</title>
        <authorList>
            <person name="Ilik V."/>
            <person name="Petrzelkova K.J."/>
            <person name="Pardy F."/>
            <person name="Fuh T."/>
            <person name="Niatou-Singa F.S."/>
            <person name="Gouil Q."/>
            <person name="Baker L."/>
            <person name="Ritchie M.E."/>
            <person name="Jex A.R."/>
            <person name="Gazzola D."/>
            <person name="Li H."/>
            <person name="Toshio Fujiwara R."/>
            <person name="Zhan B."/>
            <person name="Aroian R.V."/>
            <person name="Pafco B."/>
            <person name="Schwarz E.M."/>
        </authorList>
    </citation>
    <scope>NUCLEOTIDE SEQUENCE [LARGE SCALE GENOMIC DNA]</scope>
    <source>
        <strain evidence="1 2">Aroian</strain>
        <tissue evidence="1">Whole animal</tissue>
    </source>
</reference>
<dbReference type="Proteomes" id="UP001303046">
    <property type="component" value="Unassembled WGS sequence"/>
</dbReference>
<gene>
    <name evidence="1" type="primary">Necator_chrX.g26224</name>
    <name evidence="1" type="ORF">RB195_026058</name>
</gene>
<organism evidence="1 2">
    <name type="scientific">Necator americanus</name>
    <name type="common">Human hookworm</name>
    <dbReference type="NCBI Taxonomy" id="51031"/>
    <lineage>
        <taxon>Eukaryota</taxon>
        <taxon>Metazoa</taxon>
        <taxon>Ecdysozoa</taxon>
        <taxon>Nematoda</taxon>
        <taxon>Chromadorea</taxon>
        <taxon>Rhabditida</taxon>
        <taxon>Rhabditina</taxon>
        <taxon>Rhabditomorpha</taxon>
        <taxon>Strongyloidea</taxon>
        <taxon>Ancylostomatidae</taxon>
        <taxon>Bunostominae</taxon>
        <taxon>Necator</taxon>
    </lineage>
</organism>
<dbReference type="EMBL" id="JAVFWL010000006">
    <property type="protein sequence ID" value="KAK6766536.1"/>
    <property type="molecule type" value="Genomic_DNA"/>
</dbReference>
<protein>
    <submittedName>
        <fullName evidence="1">Uncharacterized protein</fullName>
    </submittedName>
</protein>
<sequence length="92" mass="10558">MRSPKRLRSKPLSVGIGKEPLKTTTISGASKRSTSILTSTQLKQLKRARLRNCTDFYVVLALSYFWGNSFHLHIEISPFTKITTNYKFIEHD</sequence>
<evidence type="ECO:0000313" key="2">
    <source>
        <dbReference type="Proteomes" id="UP001303046"/>
    </source>
</evidence>
<keyword evidence="2" id="KW-1185">Reference proteome</keyword>
<comment type="caution">
    <text evidence="1">The sequence shown here is derived from an EMBL/GenBank/DDBJ whole genome shotgun (WGS) entry which is preliminary data.</text>
</comment>